<dbReference type="InterPro" id="IPR007406">
    <property type="entry name" value="MukB_N_dom"/>
</dbReference>
<accession>G5S9P5</accession>
<dbReference type="PATRIC" id="fig|913086.3.peg.1340"/>
<keyword evidence="1 10" id="KW-0963">Cytoplasm</keyword>
<dbReference type="PIRSF" id="PIRSF005246">
    <property type="entry name" value="MukB"/>
    <property type="match status" value="1"/>
</dbReference>
<proteinExistence type="inferred from homology"/>
<evidence type="ECO:0000259" key="12">
    <source>
        <dbReference type="Pfam" id="PF04310"/>
    </source>
</evidence>
<keyword evidence="6 10" id="KW-0175">Coiled coil</keyword>
<evidence type="ECO:0000259" key="13">
    <source>
        <dbReference type="Pfam" id="PF16330"/>
    </source>
</evidence>
<evidence type="ECO:0000313" key="15">
    <source>
        <dbReference type="Proteomes" id="UP000003536"/>
    </source>
</evidence>
<dbReference type="InterPro" id="IPR042501">
    <property type="entry name" value="MukB_hinge_sf"/>
</dbReference>
<sequence>MIERGKFRSLTLINWNGFFARTFDLDELVTTLSGGNGAGKSTTMAAFVTALIPDLTLLHFRNTTEAGATSGSRDKGLHGKLKAGVCYSMLDTINSRHQRVVVGVRLQQVAGRDRKVDIKPFAIQGLPMSVQPTQLVTETLNERQARVLSLAELKDKLDEMEGVQFKQFNSITDYHSLMFDLGIIARRLRSASDRSKFYRLIEASLYGGISSAITRSLRDYLLPENSGVRKAFQDMEAALRENRLTLEAIRVTQSDRDLFKHLISEATDYVAADYMRHANERRVHLDQALAFRRDLYTSRKQLAAEQYKHVDMARELGEHNGAEGSLEADYQAASDHLNLVQTALRQQEKIERYEADLEELQIRLEEQNEVVAEAAEMQDENEARAEAAELEVDELKSQLADYQQALDVQQTRAIQYNQAISALARAKELCHLPDLTPESAAEWLDTFQAKEQEATEKLLSLEQKMSVAQTAHSQFEQAYQLVAAINGPLARSEAWDVARELLRDGVNQRHLAEQVQPLRMRLSELEQRLREQQEAERLLAEFCKRQGKNFDIDELEALHQELEARIASLSESVSSASEQRMALRQEQEQLQSRIQHLMQRAPVWLAAQNSLNQLSEQCGEEFTSSQEVTEYLQQLLEREREAIVERDEVGARKNAVDEEIERLSQPGGAEDQRLNALAERFGGVLLSEIYDDVSLEDAPYFSALYGPSRHAIVVPDLSQIAEQLEGLTDCPEDLYLIEGDPQSFDDSVFSVDELEKAVVVKIADRQWRYSRFPSLPIFAAYRRYFWPCGARVPIFGRAARENRIESLHAEREVLSERFATLSFDVQKTQRLHQAFSRFIGSHLSVAFEDDPEAEIRRLNGRRVELERALATHESDNQQQRLQFEQAKEGVSALNRLLPRLNLLADETLADRVDEIQERLDEAQEAARFVQQYGNQLAKLEPVVSVLQSDPEQFEQLKEDYAWSQQMQRDARQQAFALAEVVERRAHFSYSDSAEMLSGNSDLNEKLRQRLEQAEAERTRAREALRSHAAQLSQYSQVLASLKSSYDTKKELLNDLQRELQDIGVRADSGAEERARQRRDELHAQLSNNRSRRNQLEKALTFCEAEMENLTRKLRKLERDYHEMREQVVTAKAGWCAVMRMVKDNGVERRLHRRELAYLSADELRSMSDKALGALRLAVADNEHLRDVLRLSEDPKRPERKIQFFVAVYQHLRERIRQDIIRTDDPVEAIEQMEIELSRLTEELTSREQKLAISSRSVANIIRKTIQREQNRIRMLNQGLQSVSFGQVNSVRLNVNVRETHATLLDVLSEQQEQHQDLFNSNRLTFSEALAKLYQRLNPQIDMGQRTPQTIGEELLDYRNYLEMEVEVNRGSDGWLRAESGALSTGEAIGTGMSILVMVVQSWEDEARRLRGKDISPCRLLFLDEAARLDARSIATLFELCERLQMQLIIAAPENISPEKGTTYKLVRKVFQNTEHVHVVGLRGFAPQLPETLPGTQTEDTPSEAS</sequence>
<feature type="domain" description="MukB hinge" evidence="13">
    <location>
        <begin position="791"/>
        <end position="827"/>
    </location>
</feature>
<evidence type="ECO:0000256" key="2">
    <source>
        <dbReference type="ARBA" id="ARBA00022618"/>
    </source>
</evidence>
<dbReference type="GO" id="GO:0005524">
    <property type="term" value="F:ATP binding"/>
    <property type="evidence" value="ECO:0007669"/>
    <property type="project" value="UniProtKB-UniRule"/>
</dbReference>
<dbReference type="NCBIfam" id="NF003422">
    <property type="entry name" value="PRK04863.1"/>
    <property type="match status" value="1"/>
</dbReference>
<dbReference type="PANTHER" id="PTHR42963">
    <property type="entry name" value="CHROMOSOME PARTITION PROTEIN MUKB"/>
    <property type="match status" value="1"/>
</dbReference>
<keyword evidence="4 10" id="KW-0159">Chromosome partition</keyword>
<dbReference type="InterPro" id="IPR050308">
    <property type="entry name" value="MukB/SMC"/>
</dbReference>
<dbReference type="GO" id="GO:0030261">
    <property type="term" value="P:chromosome condensation"/>
    <property type="evidence" value="ECO:0007669"/>
    <property type="project" value="UniProtKB-KW"/>
</dbReference>
<dbReference type="FunFam" id="3.40.1140.10:FF:000002">
    <property type="entry name" value="Chromosome partition protein MukB"/>
    <property type="match status" value="1"/>
</dbReference>
<dbReference type="GO" id="GO:0009295">
    <property type="term" value="C:nucleoid"/>
    <property type="evidence" value="ECO:0007669"/>
    <property type="project" value="UniProtKB-SubCell"/>
</dbReference>
<dbReference type="Pfam" id="PF16330">
    <property type="entry name" value="MukB_hinge"/>
    <property type="match status" value="2"/>
</dbReference>
<name>G5S9P5_SALET</name>
<dbReference type="GO" id="GO:0051301">
    <property type="term" value="P:cell division"/>
    <property type="evidence" value="ECO:0007669"/>
    <property type="project" value="UniProtKB-KW"/>
</dbReference>
<evidence type="ECO:0000256" key="6">
    <source>
        <dbReference type="ARBA" id="ARBA00023054"/>
    </source>
</evidence>
<dbReference type="GO" id="GO:0006260">
    <property type="term" value="P:DNA replication"/>
    <property type="evidence" value="ECO:0007669"/>
    <property type="project" value="UniProtKB-UniRule"/>
</dbReference>
<dbReference type="SUPFAM" id="SSF52540">
    <property type="entry name" value="P-loop containing nucleoside triphosphate hydrolases"/>
    <property type="match status" value="2"/>
</dbReference>
<keyword evidence="5 10" id="KW-0067">ATP-binding</keyword>
<evidence type="ECO:0000256" key="1">
    <source>
        <dbReference type="ARBA" id="ARBA00022490"/>
    </source>
</evidence>
<dbReference type="Gene3D" id="1.20.5.420">
    <property type="entry name" value="Immunoglobulin FC, subunit C"/>
    <property type="match status" value="1"/>
</dbReference>
<dbReference type="HAMAP" id="MF_01800">
    <property type="entry name" value="MukB"/>
    <property type="match status" value="1"/>
</dbReference>
<feature type="coiled-coil region" evidence="10">
    <location>
        <begin position="343"/>
        <end position="412"/>
    </location>
</feature>
<comment type="caution">
    <text evidence="14">The sequence shown here is derived from an EMBL/GenBank/DDBJ whole genome shotgun (WGS) entry which is preliminary data.</text>
</comment>
<dbReference type="GO" id="GO:0005737">
    <property type="term" value="C:cytoplasm"/>
    <property type="evidence" value="ECO:0007669"/>
    <property type="project" value="UniProtKB-UniRule"/>
</dbReference>
<dbReference type="GO" id="GO:0003677">
    <property type="term" value="F:DNA binding"/>
    <property type="evidence" value="ECO:0007669"/>
    <property type="project" value="UniProtKB-UniRule"/>
</dbReference>
<keyword evidence="8 10" id="KW-0238">DNA-binding</keyword>
<dbReference type="FunFam" id="3.30.70.3500:FF:000001">
    <property type="entry name" value="Chromosome partition protein MukB"/>
    <property type="match status" value="1"/>
</dbReference>
<evidence type="ECO:0000313" key="14">
    <source>
        <dbReference type="EMBL" id="EHD04566.1"/>
    </source>
</evidence>
<organism evidence="14 15">
    <name type="scientific">Salmonella enterica subsp. enterica serovar Wandsworth str. A4-580</name>
    <dbReference type="NCBI Taxonomy" id="913086"/>
    <lineage>
        <taxon>Bacteria</taxon>
        <taxon>Pseudomonadati</taxon>
        <taxon>Pseudomonadota</taxon>
        <taxon>Gammaproteobacteria</taxon>
        <taxon>Enterobacterales</taxon>
        <taxon>Enterobacteriaceae</taxon>
        <taxon>Salmonella</taxon>
    </lineage>
</organism>
<dbReference type="Gene3D" id="1.20.58.850">
    <property type="match status" value="2"/>
</dbReference>
<dbReference type="Proteomes" id="UP000003536">
    <property type="component" value="Unassembled WGS sequence"/>
</dbReference>
<comment type="caution">
    <text evidence="10">Lacks conserved residue(s) required for the propagation of feature annotation.</text>
</comment>
<evidence type="ECO:0000256" key="9">
    <source>
        <dbReference type="ARBA" id="ARBA00023306"/>
    </source>
</evidence>
<feature type="coiled-coil region" evidence="10">
    <location>
        <begin position="515"/>
        <end position="600"/>
    </location>
</feature>
<evidence type="ECO:0000256" key="7">
    <source>
        <dbReference type="ARBA" id="ARBA00023067"/>
    </source>
</evidence>
<comment type="domain">
    <text evidence="10">The hinge domain, which separates the large intramolecular coiled coil regions, allows the homodimerization, forming a V-shaped homodimer.</text>
</comment>
<feature type="domain" description="MukB N-terminal" evidence="12">
    <location>
        <begin position="2"/>
        <end position="227"/>
    </location>
</feature>
<feature type="domain" description="MukB hinge" evidence="13">
    <location>
        <begin position="645"/>
        <end position="779"/>
    </location>
</feature>
<keyword evidence="2 10" id="KW-0132">Cell division</keyword>
<comment type="subcellular location">
    <subcellularLocation>
        <location evidence="10">Cytoplasm</location>
        <location evidence="10">Nucleoid</location>
    </subcellularLocation>
    <text evidence="10">Restricted to the nucleoid region.</text>
</comment>
<gene>
    <name evidence="10" type="primary">mukB</name>
    <name evidence="14" type="ORF">LTSEWAN_1712</name>
</gene>
<dbReference type="EMBL" id="AFCX01000564">
    <property type="protein sequence ID" value="EHD04566.1"/>
    <property type="molecule type" value="Genomic_DNA"/>
</dbReference>
<dbReference type="GO" id="GO:0007059">
    <property type="term" value="P:chromosome segregation"/>
    <property type="evidence" value="ECO:0007669"/>
    <property type="project" value="UniProtKB-UniRule"/>
</dbReference>
<dbReference type="Pfam" id="PF13558">
    <property type="entry name" value="SbcC_Walker_B"/>
    <property type="match status" value="1"/>
</dbReference>
<evidence type="ECO:0000256" key="8">
    <source>
        <dbReference type="ARBA" id="ARBA00023125"/>
    </source>
</evidence>
<evidence type="ECO:0000256" key="5">
    <source>
        <dbReference type="ARBA" id="ARBA00022840"/>
    </source>
</evidence>
<dbReference type="InterPro" id="IPR032520">
    <property type="entry name" value="MukB_hinge"/>
</dbReference>
<dbReference type="Gene3D" id="3.40.1140.10">
    <property type="match status" value="2"/>
</dbReference>
<dbReference type="InterPro" id="IPR012090">
    <property type="entry name" value="MukB"/>
</dbReference>
<dbReference type="PANTHER" id="PTHR42963:SF1">
    <property type="entry name" value="DUF4476 DOMAIN-CONTAINING PROTEIN"/>
    <property type="match status" value="1"/>
</dbReference>
<feature type="region of interest" description="Disordered" evidence="11">
    <location>
        <begin position="1066"/>
        <end position="1091"/>
    </location>
</feature>
<evidence type="ECO:0000256" key="3">
    <source>
        <dbReference type="ARBA" id="ARBA00022741"/>
    </source>
</evidence>
<evidence type="ECO:0000256" key="4">
    <source>
        <dbReference type="ARBA" id="ARBA00022829"/>
    </source>
</evidence>
<feature type="coiled-coil region" evidence="10">
    <location>
        <begin position="855"/>
        <end position="932"/>
    </location>
</feature>
<evidence type="ECO:0000256" key="11">
    <source>
        <dbReference type="SAM" id="MobiDB-lite"/>
    </source>
</evidence>
<feature type="compositionally biased region" description="Basic and acidic residues" evidence="11">
    <location>
        <begin position="1068"/>
        <end position="1082"/>
    </location>
</feature>
<keyword evidence="9 10" id="KW-0131">Cell cycle</keyword>
<comment type="subunit">
    <text evidence="10">Homodimerization via its hinge domain. Binds to DNA via its C-terminal region. Interacts, and probably forms a ternary complex, with MukE and MukF via its C-terminal region. The complex formation is stimulated by calcium or magnesium. Interacts with tubulin-related protein FtsZ.</text>
</comment>
<comment type="similarity">
    <text evidence="10">Belongs to the SMC family. MukB subfamily.</text>
</comment>
<dbReference type="Pfam" id="PF04310">
    <property type="entry name" value="MukB"/>
    <property type="match status" value="1"/>
</dbReference>
<keyword evidence="7 10" id="KW-0226">DNA condensation</keyword>
<reference evidence="14 15" key="1">
    <citation type="journal article" date="2011" name="BMC Genomics">
        <title>Genome sequencing reveals diversification of virulence factor content and possible host adaptation in distinct subpopulations of Salmonella enterica.</title>
        <authorList>
            <person name="den Bakker H.C."/>
            <person name="Moreno Switt A.I."/>
            <person name="Govoni G."/>
            <person name="Cummings C.A."/>
            <person name="Ranieri M.L."/>
            <person name="Degoricija L."/>
            <person name="Hoelzer K."/>
            <person name="Rodriguez-Rivera L.D."/>
            <person name="Brown S."/>
            <person name="Bolchacova E."/>
            <person name="Furtado M.R."/>
            <person name="Wiedmann M."/>
        </authorList>
    </citation>
    <scope>NUCLEOTIDE SEQUENCE [LARGE SCALE GENOMIC DNA]</scope>
    <source>
        <strain evidence="14 15">A4-580</strain>
    </source>
</reference>
<dbReference type="FunFam" id="3.40.1140.10:FF:000001">
    <property type="entry name" value="Chromosome partition protein MukB"/>
    <property type="match status" value="1"/>
</dbReference>
<protein>
    <recommendedName>
        <fullName evidence="10">Chromosome partition protein MukB</fullName>
    </recommendedName>
    <alternativeName>
        <fullName evidence="10">Structural maintenance of chromosome-related protein</fullName>
    </alternativeName>
</protein>
<comment type="function">
    <text evidence="10">Plays a central role in chromosome condensation, segregation and cell cycle progression. Functions as a homodimer, which is essential for chromosome partition. Involved in negative DNA supercoiling in vivo, and by this means organize and compact chromosomes. May achieve or facilitate chromosome segregation by condensation DNA from both sides of a centrally located replisome during cell division.</text>
</comment>
<keyword evidence="3 10" id="KW-0547">Nucleotide-binding</keyword>
<evidence type="ECO:0000256" key="10">
    <source>
        <dbReference type="HAMAP-Rule" id="MF_01800"/>
    </source>
</evidence>
<dbReference type="Gene3D" id="1.10.287.1490">
    <property type="match status" value="1"/>
</dbReference>
<dbReference type="InterPro" id="IPR027417">
    <property type="entry name" value="P-loop_NTPase"/>
</dbReference>
<dbReference type="Gene3D" id="3.30.70.3500">
    <property type="entry name" value="MukB, hinge domain"/>
    <property type="match status" value="1"/>
</dbReference>
<feature type="binding site" evidence="10">
    <location>
        <begin position="34"/>
        <end position="41"/>
    </location>
    <ligand>
        <name>ATP</name>
        <dbReference type="ChEBI" id="CHEBI:30616"/>
    </ligand>
</feature>